<proteinExistence type="inferred from homology"/>
<dbReference type="Pfam" id="PF04199">
    <property type="entry name" value="Cyclase"/>
    <property type="match status" value="1"/>
</dbReference>
<keyword evidence="3" id="KW-0472">Membrane</keyword>
<evidence type="ECO:0000313" key="5">
    <source>
        <dbReference type="EMBL" id="EEN50714.1"/>
    </source>
</evidence>
<dbReference type="EMBL" id="GG666600">
    <property type="protein sequence ID" value="EEN50714.1"/>
    <property type="molecule type" value="Genomic_DNA"/>
</dbReference>
<feature type="region of interest" description="Disordered" evidence="2">
    <location>
        <begin position="1180"/>
        <end position="1245"/>
    </location>
</feature>
<dbReference type="Gene3D" id="3.50.30.50">
    <property type="entry name" value="Putative cyclase"/>
    <property type="match status" value="1"/>
</dbReference>
<dbReference type="InterPro" id="IPR045063">
    <property type="entry name" value="Dynamin_N"/>
</dbReference>
<dbReference type="SUPFAM" id="SSF52540">
    <property type="entry name" value="P-loop containing nucleoside triphosphate hydrolases"/>
    <property type="match status" value="1"/>
</dbReference>
<dbReference type="STRING" id="7739.C3Z9L8"/>
<sequence length="1417" mass="154786">MIPDGFYLELNNIYLAEHTGTHLDAPAHFIQGEWRLDQVPLKNLVGPGVVVDVRDKTRDNPDYEIGPEDFQDWEREHGRIPDGSVLMLRTGWGEWYWDQGETAYLGTDTGVTSLLHFPGLKPEGAQWLADNRKMHVIGIDTGSMDNGQSVQKMSHRILLPKRVVFIENVGHLDQLPVTGSTVYAMPIMIGQGSGGPARVFAIAAFVVKEISDKNRKLQRDLLPVLREADLFLQRLDDDVKSEIEKNVPGFQSELSNFCQKLESGDCPILVAGEDSRIICLAGETSAGKSSLLNLLLGEDVLPQSLLSTTHVICELKRDTRKHVVVHSRDGDCDTEFDLVGSVENQKRQLSRYIYSKEKVPKYKKVEIFWPSPILHSHLHICDWRHAAYADLTWYIVFSAIGVLSAAAAVVWGCVSSIRRRAPDQAHAAAPTRNGDGITACSRWPVQDQGNLDESVIGPYAEGGFGDHSSLNESESAFGPYAEGDFGDHNSLNESESSIGPYAEGGFGDHGSLNESESAFGPYAKGDFGDHNSLNESESSIGPYAEGGFGDHNSLNESESAISPYAKGGFDDHDSLNESESAISPYVEGAFMKRYNVVPVSARSEQSPTFFYQERVGGFNLSLVALWVVGQPRVGNKTVGQFGLLLSCDRLLDNPREVKRLLDSFVTLCCRTIDCLATPGAFMKRYNVVPVSARSEQSPTFFYQERVGGFNLSLVALWFLFAVVVRHAVNNPREITRLLESFVVVVMRQVVGQPQLLMPGMDTSNWQSCRKVSVAKCGVGDSGNGDHKYRYDTGAYRYKWTKYPRESSSYKGPFSTVSLSQLLQSCQVCSNIARPIQGGSTQSPLTESRTNIMIVDNDIGCPDSSLVRNPPESVNPSALPCPAPLVEIVNIERDATYNYTASGNIYWERLPQVSCTFPKDSHHSVNITYDTNTTTHSSLPTGNLTVRVVTDLKAEGWVRCKRPENLLGESGTHSLCSNYMGKSSFTFWLETSEPLSFENTTCTAFSENGSHTTVFMAGERAHSDITTLPPTEISLINTTPFSISTTHLRTDISTTLLSTSASDDGYGDLTWYIVWAAIGVLSAAVALVWGCVSCIRRRLRRKAQDQAHAAVPTRNGNGITACSRWPVQDQGNLDESVIGPYAEGGFGDHSSLNESESAISPYAEGDFGDHDSLNESESAISPYAEGDFGDHDSLNESESATSPYAEGDFGVHDNLNESESATSPYAEGDFGDHDNLNESESAISPLNESESAISPYAEGGFAEHPDLCRTHSSQSETVPYGLAKVCAAYTGRGRAQTHPVPSRPYSTERPRRAPKNEGAGLAAYGRDKSNADKSGRNCYQHPSILPNPGATQSSAYQQNANAAQNSCQARCYNSPALATDLERTLPNTYDLHVASETVCDSAESPVTNSYETAASPSS</sequence>
<evidence type="ECO:0000259" key="4">
    <source>
        <dbReference type="Pfam" id="PF00350"/>
    </source>
</evidence>
<name>C3Z9L8_BRAFL</name>
<feature type="domain" description="Dynamin N-terminal" evidence="4">
    <location>
        <begin position="278"/>
        <end position="382"/>
    </location>
</feature>
<reference evidence="5" key="1">
    <citation type="journal article" date="2008" name="Nature">
        <title>The amphioxus genome and the evolution of the chordate karyotype.</title>
        <authorList>
            <consortium name="US DOE Joint Genome Institute (JGI-PGF)"/>
            <person name="Putnam N.H."/>
            <person name="Butts T."/>
            <person name="Ferrier D.E.K."/>
            <person name="Furlong R.F."/>
            <person name="Hellsten U."/>
            <person name="Kawashima T."/>
            <person name="Robinson-Rechavi M."/>
            <person name="Shoguchi E."/>
            <person name="Terry A."/>
            <person name="Yu J.-K."/>
            <person name="Benito-Gutierrez E.L."/>
            <person name="Dubchak I."/>
            <person name="Garcia-Fernandez J."/>
            <person name="Gibson-Brown J.J."/>
            <person name="Grigoriev I.V."/>
            <person name="Horton A.C."/>
            <person name="de Jong P.J."/>
            <person name="Jurka J."/>
            <person name="Kapitonov V.V."/>
            <person name="Kohara Y."/>
            <person name="Kuroki Y."/>
            <person name="Lindquist E."/>
            <person name="Lucas S."/>
            <person name="Osoegawa K."/>
            <person name="Pennacchio L.A."/>
            <person name="Salamov A.A."/>
            <person name="Satou Y."/>
            <person name="Sauka-Spengler T."/>
            <person name="Schmutz J."/>
            <person name="Shin-I T."/>
            <person name="Toyoda A."/>
            <person name="Bronner-Fraser M."/>
            <person name="Fujiyama A."/>
            <person name="Holland L.Z."/>
            <person name="Holland P.W.H."/>
            <person name="Satoh N."/>
            <person name="Rokhsar D.S."/>
        </authorList>
    </citation>
    <scope>NUCLEOTIDE SEQUENCE [LARGE SCALE GENOMIC DNA]</scope>
    <source>
        <strain evidence="5">S238N-H82</strain>
        <tissue evidence="5">Testes</tissue>
    </source>
</reference>
<dbReference type="PANTHER" id="PTHR43564">
    <property type="entry name" value="KYNURENINE FORMAMIDASE-LIKE PROTEIN"/>
    <property type="match status" value="1"/>
</dbReference>
<keyword evidence="3" id="KW-1133">Transmembrane helix</keyword>
<feature type="region of interest" description="Disordered" evidence="2">
    <location>
        <begin position="1133"/>
        <end position="1153"/>
    </location>
</feature>
<gene>
    <name evidence="5" type="ORF">BRAFLDRAFT_101436</name>
</gene>
<evidence type="ECO:0000256" key="1">
    <source>
        <dbReference type="ARBA" id="ARBA00007865"/>
    </source>
</evidence>
<dbReference type="Gene3D" id="3.40.50.300">
    <property type="entry name" value="P-loop containing nucleotide triphosphate hydrolases"/>
    <property type="match status" value="1"/>
</dbReference>
<dbReference type="InterPro" id="IPR007325">
    <property type="entry name" value="KFase/CYL"/>
</dbReference>
<dbReference type="InterPro" id="IPR027417">
    <property type="entry name" value="P-loop_NTPase"/>
</dbReference>
<feature type="region of interest" description="Disordered" evidence="2">
    <location>
        <begin position="1292"/>
        <end position="1356"/>
    </location>
</feature>
<dbReference type="SUPFAM" id="SSF102198">
    <property type="entry name" value="Putative cyclase"/>
    <property type="match status" value="1"/>
</dbReference>
<evidence type="ECO:0000256" key="3">
    <source>
        <dbReference type="SAM" id="Phobius"/>
    </source>
</evidence>
<organism>
    <name type="scientific">Branchiostoma floridae</name>
    <name type="common">Florida lancelet</name>
    <name type="synonym">Amphioxus</name>
    <dbReference type="NCBI Taxonomy" id="7739"/>
    <lineage>
        <taxon>Eukaryota</taxon>
        <taxon>Metazoa</taxon>
        <taxon>Chordata</taxon>
        <taxon>Cephalochordata</taxon>
        <taxon>Leptocardii</taxon>
        <taxon>Amphioxiformes</taxon>
        <taxon>Branchiostomatidae</taxon>
        <taxon>Branchiostoma</taxon>
    </lineage>
</organism>
<accession>C3Z9L8</accession>
<evidence type="ECO:0000256" key="2">
    <source>
        <dbReference type="SAM" id="MobiDB-lite"/>
    </source>
</evidence>
<feature type="transmembrane region" description="Helical" evidence="3">
    <location>
        <begin position="1068"/>
        <end position="1091"/>
    </location>
</feature>
<dbReference type="eggNOG" id="KOG0619">
    <property type="taxonomic scope" value="Eukaryota"/>
</dbReference>
<feature type="compositionally biased region" description="Basic and acidic residues" evidence="2">
    <location>
        <begin position="1305"/>
        <end position="1314"/>
    </location>
</feature>
<feature type="compositionally biased region" description="Basic and acidic residues" evidence="2">
    <location>
        <begin position="1324"/>
        <end position="1334"/>
    </location>
</feature>
<dbReference type="InterPro" id="IPR037175">
    <property type="entry name" value="KFase_sf"/>
</dbReference>
<feature type="transmembrane region" description="Helical" evidence="3">
    <location>
        <begin position="709"/>
        <end position="728"/>
    </location>
</feature>
<dbReference type="GO" id="GO:0004061">
    <property type="term" value="F:arylformamidase activity"/>
    <property type="evidence" value="ECO:0007669"/>
    <property type="project" value="InterPro"/>
</dbReference>
<feature type="transmembrane region" description="Helical" evidence="3">
    <location>
        <begin position="391"/>
        <end position="414"/>
    </location>
</feature>
<dbReference type="InParanoid" id="C3Z9L8"/>
<feature type="region of interest" description="Disordered" evidence="2">
    <location>
        <begin position="471"/>
        <end position="513"/>
    </location>
</feature>
<keyword evidence="3" id="KW-0812">Transmembrane</keyword>
<protein>
    <recommendedName>
        <fullName evidence="4">Dynamin N-terminal domain-containing protein</fullName>
    </recommendedName>
</protein>
<comment type="similarity">
    <text evidence="1">Belongs to the Cyclase 1 superfamily.</text>
</comment>
<dbReference type="GO" id="GO:0019441">
    <property type="term" value="P:L-tryptophan catabolic process to kynurenine"/>
    <property type="evidence" value="ECO:0007669"/>
    <property type="project" value="InterPro"/>
</dbReference>
<dbReference type="Pfam" id="PF00350">
    <property type="entry name" value="Dynamin_N"/>
    <property type="match status" value="1"/>
</dbReference>
<dbReference type="PANTHER" id="PTHR43564:SF2">
    <property type="entry name" value="BLR6059 PROTEIN"/>
    <property type="match status" value="1"/>
</dbReference>